<dbReference type="EMBL" id="ML978067">
    <property type="protein sequence ID" value="KAF2018918.1"/>
    <property type="molecule type" value="Genomic_DNA"/>
</dbReference>
<dbReference type="Proteomes" id="UP000799778">
    <property type="component" value="Unassembled WGS sequence"/>
</dbReference>
<dbReference type="RefSeq" id="XP_033387257.1">
    <property type="nucleotide sequence ID" value="XM_033531657.1"/>
</dbReference>
<evidence type="ECO:0000313" key="2">
    <source>
        <dbReference type="Proteomes" id="UP000799778"/>
    </source>
</evidence>
<dbReference type="GeneID" id="54289054"/>
<gene>
    <name evidence="1" type="ORF">BU24DRAFT_458646</name>
</gene>
<proteinExistence type="predicted"/>
<dbReference type="OrthoDB" id="5313288at2759"/>
<sequence length="152" mass="16338">MTDAATKHGLSKLDLFTPNPLHASLPPLTHGTYNCMGTAAVMLLETDVLARKTHIHGLLAAASGPDAVTPPALNRRVAAHTRIAAALGIAWYQVYWRNVGHGDGGGGGDFAPPSADMQSLRAGKLHYAREQIKRQWAAMGLEETELDLEGYW</sequence>
<dbReference type="AlphaFoldDB" id="A0A6A5Y062"/>
<organism evidence="1 2">
    <name type="scientific">Aaosphaeria arxii CBS 175.79</name>
    <dbReference type="NCBI Taxonomy" id="1450172"/>
    <lineage>
        <taxon>Eukaryota</taxon>
        <taxon>Fungi</taxon>
        <taxon>Dikarya</taxon>
        <taxon>Ascomycota</taxon>
        <taxon>Pezizomycotina</taxon>
        <taxon>Dothideomycetes</taxon>
        <taxon>Pleosporomycetidae</taxon>
        <taxon>Pleosporales</taxon>
        <taxon>Pleosporales incertae sedis</taxon>
        <taxon>Aaosphaeria</taxon>
    </lineage>
</organism>
<accession>A0A6A5Y062</accession>
<evidence type="ECO:0000313" key="1">
    <source>
        <dbReference type="EMBL" id="KAF2018918.1"/>
    </source>
</evidence>
<reference evidence="1" key="1">
    <citation type="journal article" date="2020" name="Stud. Mycol.">
        <title>101 Dothideomycetes genomes: a test case for predicting lifestyles and emergence of pathogens.</title>
        <authorList>
            <person name="Haridas S."/>
            <person name="Albert R."/>
            <person name="Binder M."/>
            <person name="Bloem J."/>
            <person name="Labutti K."/>
            <person name="Salamov A."/>
            <person name="Andreopoulos B."/>
            <person name="Baker S."/>
            <person name="Barry K."/>
            <person name="Bills G."/>
            <person name="Bluhm B."/>
            <person name="Cannon C."/>
            <person name="Castanera R."/>
            <person name="Culley D."/>
            <person name="Daum C."/>
            <person name="Ezra D."/>
            <person name="Gonzalez J."/>
            <person name="Henrissat B."/>
            <person name="Kuo A."/>
            <person name="Liang C."/>
            <person name="Lipzen A."/>
            <person name="Lutzoni F."/>
            <person name="Magnuson J."/>
            <person name="Mondo S."/>
            <person name="Nolan M."/>
            <person name="Ohm R."/>
            <person name="Pangilinan J."/>
            <person name="Park H.-J."/>
            <person name="Ramirez L."/>
            <person name="Alfaro M."/>
            <person name="Sun H."/>
            <person name="Tritt A."/>
            <person name="Yoshinaga Y."/>
            <person name="Zwiers L.-H."/>
            <person name="Turgeon B."/>
            <person name="Goodwin S."/>
            <person name="Spatafora J."/>
            <person name="Crous P."/>
            <person name="Grigoriev I."/>
        </authorList>
    </citation>
    <scope>NUCLEOTIDE SEQUENCE</scope>
    <source>
        <strain evidence="1">CBS 175.79</strain>
    </source>
</reference>
<protein>
    <submittedName>
        <fullName evidence="1">Uncharacterized protein</fullName>
    </submittedName>
</protein>
<name>A0A6A5Y062_9PLEO</name>
<keyword evidence="2" id="KW-1185">Reference proteome</keyword>